<name>A0A1I3VDH0_9ACTN</name>
<feature type="region of interest" description="Disordered" evidence="1">
    <location>
        <begin position="216"/>
        <end position="254"/>
    </location>
</feature>
<organism evidence="3 4">
    <name type="scientific">Streptosporangium canum</name>
    <dbReference type="NCBI Taxonomy" id="324952"/>
    <lineage>
        <taxon>Bacteria</taxon>
        <taxon>Bacillati</taxon>
        <taxon>Actinomycetota</taxon>
        <taxon>Actinomycetes</taxon>
        <taxon>Streptosporangiales</taxon>
        <taxon>Streptosporangiaceae</taxon>
        <taxon>Streptosporangium</taxon>
    </lineage>
</organism>
<sequence length="308" mass="32374">MDFWKAIFGLVKRRLIGPPLAVLALAAATLVFFLMPTTYVSTASMVLTTPATGGTLPSDPTKPLGLTNPLLQFSDGLRVTAGILILSMNAPEVAAELGVLPNGTTEITINDGRTNPNLLGISTNGPFVYVEVQSRSAATAQEVVVKAKQRVRRELTDRQQALKAPRSTFISIVDVVPSSTPEAKLSGKLTAAGGTLFLVFLVGIGIAYAMTQMRQGGRSADPARPSEGGGGPQEGASGAAAFSGTGAGADPLTAYPRMDTREAAEGPFHDDPEPLVVVIENEPFTHRDDDAGDTIVFMRTSGRDDHEK</sequence>
<dbReference type="GeneID" id="96299960"/>
<gene>
    <name evidence="3" type="ORF">SAMN05216275_11438</name>
</gene>
<evidence type="ECO:0000256" key="2">
    <source>
        <dbReference type="SAM" id="Phobius"/>
    </source>
</evidence>
<evidence type="ECO:0000313" key="4">
    <source>
        <dbReference type="Proteomes" id="UP000199111"/>
    </source>
</evidence>
<feature type="transmembrane region" description="Helical" evidence="2">
    <location>
        <begin position="189"/>
        <end position="209"/>
    </location>
</feature>
<evidence type="ECO:0008006" key="5">
    <source>
        <dbReference type="Google" id="ProtNLM"/>
    </source>
</evidence>
<dbReference type="AlphaFoldDB" id="A0A1I3VDH0"/>
<feature type="compositionally biased region" description="Low complexity" evidence="1">
    <location>
        <begin position="234"/>
        <end position="244"/>
    </location>
</feature>
<evidence type="ECO:0000313" key="3">
    <source>
        <dbReference type="EMBL" id="SFJ93059.1"/>
    </source>
</evidence>
<proteinExistence type="predicted"/>
<keyword evidence="2" id="KW-0812">Transmembrane</keyword>
<evidence type="ECO:0000256" key="1">
    <source>
        <dbReference type="SAM" id="MobiDB-lite"/>
    </source>
</evidence>
<reference evidence="4" key="1">
    <citation type="submission" date="2016-10" db="EMBL/GenBank/DDBJ databases">
        <authorList>
            <person name="Varghese N."/>
            <person name="Submissions S."/>
        </authorList>
    </citation>
    <scope>NUCLEOTIDE SEQUENCE [LARGE SCALE GENOMIC DNA]</scope>
    <source>
        <strain evidence="4">CGMCC 4.2126</strain>
    </source>
</reference>
<keyword evidence="4" id="KW-1185">Reference proteome</keyword>
<keyword evidence="2" id="KW-1133">Transmembrane helix</keyword>
<keyword evidence="2" id="KW-0472">Membrane</keyword>
<protein>
    <recommendedName>
        <fullName evidence="5">Capsular polysaccharide biosynthesis protein</fullName>
    </recommendedName>
</protein>
<dbReference type="EMBL" id="FOQY01000014">
    <property type="protein sequence ID" value="SFJ93059.1"/>
    <property type="molecule type" value="Genomic_DNA"/>
</dbReference>
<dbReference type="RefSeq" id="WP_093888718.1">
    <property type="nucleotide sequence ID" value="NZ_FOQY01000014.1"/>
</dbReference>
<dbReference type="Proteomes" id="UP000199111">
    <property type="component" value="Unassembled WGS sequence"/>
</dbReference>
<accession>A0A1I3VDH0</accession>